<evidence type="ECO:0000313" key="3">
    <source>
        <dbReference type="Proteomes" id="UP001500889"/>
    </source>
</evidence>
<feature type="signal peptide" evidence="1">
    <location>
        <begin position="1"/>
        <end position="23"/>
    </location>
</feature>
<keyword evidence="1" id="KW-0732">Signal</keyword>
<keyword evidence="3" id="KW-1185">Reference proteome</keyword>
<organism evidence="2 3">
    <name type="scientific">Drosophila madeirensis</name>
    <name type="common">Fruit fly</name>
    <dbReference type="NCBI Taxonomy" id="30013"/>
    <lineage>
        <taxon>Eukaryota</taxon>
        <taxon>Metazoa</taxon>
        <taxon>Ecdysozoa</taxon>
        <taxon>Arthropoda</taxon>
        <taxon>Hexapoda</taxon>
        <taxon>Insecta</taxon>
        <taxon>Pterygota</taxon>
        <taxon>Neoptera</taxon>
        <taxon>Endopterygota</taxon>
        <taxon>Diptera</taxon>
        <taxon>Brachycera</taxon>
        <taxon>Muscomorpha</taxon>
        <taxon>Ephydroidea</taxon>
        <taxon>Drosophilidae</taxon>
        <taxon>Drosophila</taxon>
        <taxon>Sophophora</taxon>
    </lineage>
</organism>
<dbReference type="Proteomes" id="UP001500889">
    <property type="component" value="Chromosome J"/>
</dbReference>
<evidence type="ECO:0000313" key="2">
    <source>
        <dbReference type="EMBL" id="BFF97947.1"/>
    </source>
</evidence>
<dbReference type="EMBL" id="AP029265">
    <property type="protein sequence ID" value="BFF97947.1"/>
    <property type="molecule type" value="Genomic_DNA"/>
</dbReference>
<protein>
    <submittedName>
        <fullName evidence="2">Uncharacterized protein</fullName>
    </submittedName>
</protein>
<feature type="chain" id="PRO_5043594360" evidence="1">
    <location>
        <begin position="24"/>
        <end position="155"/>
    </location>
</feature>
<reference evidence="2 3" key="1">
    <citation type="submission" date="2024-02" db="EMBL/GenBank/DDBJ databases">
        <title>A chromosome-level genome assembly of Drosophila madeirensis, a fruit fly species endemic to Madeira island.</title>
        <authorList>
            <person name="Tomihara K."/>
            <person name="Llopart A."/>
            <person name="Yamamoto D."/>
        </authorList>
    </citation>
    <scope>NUCLEOTIDE SEQUENCE [LARGE SCALE GENOMIC DNA]</scope>
    <source>
        <strain evidence="2 3">RF1</strain>
    </source>
</reference>
<evidence type="ECO:0000256" key="1">
    <source>
        <dbReference type="SAM" id="SignalP"/>
    </source>
</evidence>
<name>A0AAU9FQP5_DROMD</name>
<dbReference type="AlphaFoldDB" id="A0AAU9FQP5"/>
<gene>
    <name evidence="2" type="ORF">DMAD_06237</name>
</gene>
<proteinExistence type="predicted"/>
<sequence length="155" mass="16832">MQQSSFLTTLCLFLSIVPMVVYSQSQCGVCQNNNVACVNETHYRFCLDNVEPGVVLPCGDGEVCTSTTKYCVPKGLVDPTCPSGEGSTPIDCPSCTGSSLFVCTSRTTFQMCDGTTLTDRVIKCKDGKFCSMKSAKYCVSECELEDDFECDREAP</sequence>
<accession>A0AAU9FQP5</accession>